<dbReference type="AlphaFoldDB" id="A0A8S1P4E1"/>
<comment type="caution">
    <text evidence="1">The sequence shown here is derived from an EMBL/GenBank/DDBJ whole genome shotgun (WGS) entry which is preliminary data.</text>
</comment>
<keyword evidence="2" id="KW-1185">Reference proteome</keyword>
<name>A0A8S1P4E1_9CILI</name>
<evidence type="ECO:0000313" key="1">
    <source>
        <dbReference type="EMBL" id="CAD8097735.1"/>
    </source>
</evidence>
<sequence length="199" mass="24035">MIYTNKVLFIEIFKKIIIYNKAHIKYVIFVYENFVLEAIIMQRIFFYISYNYQFQGGFQGKWVKISELLMIYNTYLFEANCYLKTIIKKRSQKLILIDEIKIGNELFKNVEEKLERLGDQKEIHVQNFFKDINLIIIIKNRDLSTNINSDKSVLNFQNENLIRKSTYVYVFGGYQNIQNLIYKEKKLMIIEYNKLQIIQ</sequence>
<dbReference type="EMBL" id="CAJJDN010000069">
    <property type="protein sequence ID" value="CAD8097735.1"/>
    <property type="molecule type" value="Genomic_DNA"/>
</dbReference>
<dbReference type="Proteomes" id="UP000692954">
    <property type="component" value="Unassembled WGS sequence"/>
</dbReference>
<proteinExistence type="predicted"/>
<accession>A0A8S1P4E1</accession>
<protein>
    <submittedName>
        <fullName evidence="1">Uncharacterized protein</fullName>
    </submittedName>
</protein>
<evidence type="ECO:0000313" key="2">
    <source>
        <dbReference type="Proteomes" id="UP000692954"/>
    </source>
</evidence>
<gene>
    <name evidence="1" type="ORF">PSON_ATCC_30995.1.T0690037</name>
</gene>
<reference evidence="1" key="1">
    <citation type="submission" date="2021-01" db="EMBL/GenBank/DDBJ databases">
        <authorList>
            <consortium name="Genoscope - CEA"/>
            <person name="William W."/>
        </authorList>
    </citation>
    <scope>NUCLEOTIDE SEQUENCE</scope>
</reference>
<organism evidence="1 2">
    <name type="scientific">Paramecium sonneborni</name>
    <dbReference type="NCBI Taxonomy" id="65129"/>
    <lineage>
        <taxon>Eukaryota</taxon>
        <taxon>Sar</taxon>
        <taxon>Alveolata</taxon>
        <taxon>Ciliophora</taxon>
        <taxon>Intramacronucleata</taxon>
        <taxon>Oligohymenophorea</taxon>
        <taxon>Peniculida</taxon>
        <taxon>Parameciidae</taxon>
        <taxon>Paramecium</taxon>
    </lineage>
</organism>